<evidence type="ECO:0000313" key="2">
    <source>
        <dbReference type="Proteomes" id="UP000325081"/>
    </source>
</evidence>
<comment type="caution">
    <text evidence="1">The sequence shown here is derived from an EMBL/GenBank/DDBJ whole genome shotgun (WGS) entry which is preliminary data.</text>
</comment>
<name>A0A5A7QX25_STRAF</name>
<dbReference type="Proteomes" id="UP000325081">
    <property type="component" value="Unassembled WGS sequence"/>
</dbReference>
<gene>
    <name evidence="1" type="ORF">STAS_25629</name>
</gene>
<dbReference type="EMBL" id="BKCP01008292">
    <property type="protein sequence ID" value="GER48461.1"/>
    <property type="molecule type" value="Genomic_DNA"/>
</dbReference>
<accession>A0A5A7QX25</accession>
<sequence>MGSGNLMSLKFLMGGGTSSPSTIMCHCFRIVSQDFLGIFRICKGGFQPVTRGSVYVMPLASSRTDIRVFLSDKCSIISFSWRIICSVWVISGWSFLSWEALTSRLGLASACFCFSISSSTVDNLPLRMRIFWASRARRLATGTYSTEENLSEMSGKEKILMIGECEKEGFFRSAFELCEEIRQMKKIGKSSQEGNVDHLKDHFQVALYLCKIKNKSCQLKQNGA</sequence>
<evidence type="ECO:0000313" key="1">
    <source>
        <dbReference type="EMBL" id="GER48461.1"/>
    </source>
</evidence>
<proteinExistence type="predicted"/>
<keyword evidence="2" id="KW-1185">Reference proteome</keyword>
<dbReference type="AlphaFoldDB" id="A0A5A7QX25"/>
<reference evidence="2" key="1">
    <citation type="journal article" date="2019" name="Curr. Biol.">
        <title>Genome Sequence of Striga asiatica Provides Insight into the Evolution of Plant Parasitism.</title>
        <authorList>
            <person name="Yoshida S."/>
            <person name="Kim S."/>
            <person name="Wafula E.K."/>
            <person name="Tanskanen J."/>
            <person name="Kim Y.M."/>
            <person name="Honaas L."/>
            <person name="Yang Z."/>
            <person name="Spallek T."/>
            <person name="Conn C.E."/>
            <person name="Ichihashi Y."/>
            <person name="Cheong K."/>
            <person name="Cui S."/>
            <person name="Der J.P."/>
            <person name="Gundlach H."/>
            <person name="Jiao Y."/>
            <person name="Hori C."/>
            <person name="Ishida J.K."/>
            <person name="Kasahara H."/>
            <person name="Kiba T."/>
            <person name="Kim M.S."/>
            <person name="Koo N."/>
            <person name="Laohavisit A."/>
            <person name="Lee Y.H."/>
            <person name="Lumba S."/>
            <person name="McCourt P."/>
            <person name="Mortimer J.C."/>
            <person name="Mutuku J.M."/>
            <person name="Nomura T."/>
            <person name="Sasaki-Sekimoto Y."/>
            <person name="Seto Y."/>
            <person name="Wang Y."/>
            <person name="Wakatake T."/>
            <person name="Sakakibara H."/>
            <person name="Demura T."/>
            <person name="Yamaguchi S."/>
            <person name="Yoneyama K."/>
            <person name="Manabe R.I."/>
            <person name="Nelson D.C."/>
            <person name="Schulman A.H."/>
            <person name="Timko M.P."/>
            <person name="dePamphilis C.W."/>
            <person name="Choi D."/>
            <person name="Shirasu K."/>
        </authorList>
    </citation>
    <scope>NUCLEOTIDE SEQUENCE [LARGE SCALE GENOMIC DNA]</scope>
    <source>
        <strain evidence="2">cv. UVA1</strain>
    </source>
</reference>
<organism evidence="1 2">
    <name type="scientific">Striga asiatica</name>
    <name type="common">Asiatic witchweed</name>
    <name type="synonym">Buchnera asiatica</name>
    <dbReference type="NCBI Taxonomy" id="4170"/>
    <lineage>
        <taxon>Eukaryota</taxon>
        <taxon>Viridiplantae</taxon>
        <taxon>Streptophyta</taxon>
        <taxon>Embryophyta</taxon>
        <taxon>Tracheophyta</taxon>
        <taxon>Spermatophyta</taxon>
        <taxon>Magnoliopsida</taxon>
        <taxon>eudicotyledons</taxon>
        <taxon>Gunneridae</taxon>
        <taxon>Pentapetalae</taxon>
        <taxon>asterids</taxon>
        <taxon>lamiids</taxon>
        <taxon>Lamiales</taxon>
        <taxon>Orobanchaceae</taxon>
        <taxon>Buchnereae</taxon>
        <taxon>Striga</taxon>
    </lineage>
</organism>
<protein>
    <submittedName>
        <fullName evidence="1">Importin alpha isoform 4</fullName>
    </submittedName>
</protein>